<name>A0A2S5SX89_9BURK</name>
<evidence type="ECO:0000256" key="12">
    <source>
        <dbReference type="SAM" id="Phobius"/>
    </source>
</evidence>
<evidence type="ECO:0000256" key="8">
    <source>
        <dbReference type="ARBA" id="ARBA00022777"/>
    </source>
</evidence>
<dbReference type="Pfam" id="PF02518">
    <property type="entry name" value="HATPase_c"/>
    <property type="match status" value="1"/>
</dbReference>
<dbReference type="SMART" id="SM00388">
    <property type="entry name" value="HisKA"/>
    <property type="match status" value="1"/>
</dbReference>
<evidence type="ECO:0000256" key="9">
    <source>
        <dbReference type="ARBA" id="ARBA00022840"/>
    </source>
</evidence>
<dbReference type="Gene3D" id="1.10.287.130">
    <property type="match status" value="1"/>
</dbReference>
<keyword evidence="8 15" id="KW-0418">Kinase</keyword>
<evidence type="ECO:0000256" key="11">
    <source>
        <dbReference type="ARBA" id="ARBA00023012"/>
    </source>
</evidence>
<dbReference type="InterPro" id="IPR003594">
    <property type="entry name" value="HATPase_dom"/>
</dbReference>
<comment type="subcellular location">
    <subcellularLocation>
        <location evidence="2">Membrane</location>
        <topology evidence="2">Multi-pass membrane protein</topology>
    </subcellularLocation>
</comment>
<dbReference type="InterPro" id="IPR050428">
    <property type="entry name" value="TCS_sensor_his_kinase"/>
</dbReference>
<evidence type="ECO:0000256" key="3">
    <source>
        <dbReference type="ARBA" id="ARBA00012438"/>
    </source>
</evidence>
<evidence type="ECO:0000313" key="16">
    <source>
        <dbReference type="Proteomes" id="UP000238605"/>
    </source>
</evidence>
<evidence type="ECO:0000256" key="2">
    <source>
        <dbReference type="ARBA" id="ARBA00004141"/>
    </source>
</evidence>
<feature type="domain" description="HAMP" evidence="14">
    <location>
        <begin position="175"/>
        <end position="227"/>
    </location>
</feature>
<keyword evidence="12" id="KW-0472">Membrane</keyword>
<dbReference type="EMBL" id="PSNX01000003">
    <property type="protein sequence ID" value="PPE67249.1"/>
    <property type="molecule type" value="Genomic_DNA"/>
</dbReference>
<feature type="transmembrane region" description="Helical" evidence="12">
    <location>
        <begin position="7"/>
        <end position="27"/>
    </location>
</feature>
<accession>A0A2S5SX89</accession>
<evidence type="ECO:0000259" key="13">
    <source>
        <dbReference type="PROSITE" id="PS50109"/>
    </source>
</evidence>
<dbReference type="Gene3D" id="3.30.565.10">
    <property type="entry name" value="Histidine kinase-like ATPase, C-terminal domain"/>
    <property type="match status" value="1"/>
</dbReference>
<evidence type="ECO:0000256" key="10">
    <source>
        <dbReference type="ARBA" id="ARBA00022989"/>
    </source>
</evidence>
<proteinExistence type="predicted"/>
<dbReference type="OrthoDB" id="8554694at2"/>
<sequence>MSLQRRLLLYLLVGAPLVWALALVVSVDRARHEVNELFDSEMIRLARQVQVTLQPSEAASSGQPAPIEASSDAGEADVRDLAIAVWDAQGRLMLADHEGAALPRHADRSGFVEERIDGDLWRVYYLHSADGRWLVAAGQKAYERDELVFSLSMSQLLPWVAMLPVLLLVMAWAVRRSLAPVRELATELQARSPEDLRAVDVSHTPQELAPLGSAMNALFARIEDMIARERRFTADAAHELRTPLAVLRAQWDVVRRTADPTERVRAETKFEAGLERMDRLVTQMLALSRLDEAAPPGRCSDIDWPPLVEHVMSECLPLAERRHIELACEWPPETDRSAPSVHPFPLLGDPDLIAVLLRNLLDNAVRYAPTGSTVVLRLEAEGLSVENAGPPLSEEQRQRLGERFYRPDGQEERGSGLGVSIAQRIAQLHGLVLSYGTGPDGQGVVARLQYARPAHTTTH</sequence>
<comment type="catalytic activity">
    <reaction evidence="1">
        <text>ATP + protein L-histidine = ADP + protein N-phospho-L-histidine.</text>
        <dbReference type="EC" id="2.7.13.3"/>
    </reaction>
</comment>
<evidence type="ECO:0000256" key="6">
    <source>
        <dbReference type="ARBA" id="ARBA00022692"/>
    </source>
</evidence>
<dbReference type="SUPFAM" id="SSF47384">
    <property type="entry name" value="Homodimeric domain of signal transducing histidine kinase"/>
    <property type="match status" value="1"/>
</dbReference>
<dbReference type="PANTHER" id="PTHR45436:SF14">
    <property type="entry name" value="SENSOR PROTEIN QSEC"/>
    <property type="match status" value="1"/>
</dbReference>
<keyword evidence="4" id="KW-0597">Phosphoprotein</keyword>
<dbReference type="RefSeq" id="WP_104301054.1">
    <property type="nucleotide sequence ID" value="NZ_PSNX01000003.1"/>
</dbReference>
<dbReference type="AlphaFoldDB" id="A0A2S5SX89"/>
<evidence type="ECO:0000256" key="7">
    <source>
        <dbReference type="ARBA" id="ARBA00022741"/>
    </source>
</evidence>
<dbReference type="InterPro" id="IPR003660">
    <property type="entry name" value="HAMP_dom"/>
</dbReference>
<dbReference type="InterPro" id="IPR013727">
    <property type="entry name" value="2CSK_N"/>
</dbReference>
<dbReference type="InterPro" id="IPR003661">
    <property type="entry name" value="HisK_dim/P_dom"/>
</dbReference>
<evidence type="ECO:0000256" key="1">
    <source>
        <dbReference type="ARBA" id="ARBA00000085"/>
    </source>
</evidence>
<dbReference type="Pfam" id="PF08521">
    <property type="entry name" value="2CSK_N"/>
    <property type="match status" value="1"/>
</dbReference>
<dbReference type="Pfam" id="PF00512">
    <property type="entry name" value="HisKA"/>
    <property type="match status" value="1"/>
</dbReference>
<keyword evidence="9" id="KW-0067">ATP-binding</keyword>
<dbReference type="Pfam" id="PF00672">
    <property type="entry name" value="HAMP"/>
    <property type="match status" value="1"/>
</dbReference>
<dbReference type="PROSITE" id="PS50109">
    <property type="entry name" value="HIS_KIN"/>
    <property type="match status" value="1"/>
</dbReference>
<dbReference type="PROSITE" id="PS50885">
    <property type="entry name" value="HAMP"/>
    <property type="match status" value="1"/>
</dbReference>
<dbReference type="GO" id="GO:0005886">
    <property type="term" value="C:plasma membrane"/>
    <property type="evidence" value="ECO:0007669"/>
    <property type="project" value="TreeGrafter"/>
</dbReference>
<evidence type="ECO:0000256" key="5">
    <source>
        <dbReference type="ARBA" id="ARBA00022679"/>
    </source>
</evidence>
<keyword evidence="7" id="KW-0547">Nucleotide-binding</keyword>
<dbReference type="InterPro" id="IPR036890">
    <property type="entry name" value="HATPase_C_sf"/>
</dbReference>
<evidence type="ECO:0000313" key="15">
    <source>
        <dbReference type="EMBL" id="PPE67249.1"/>
    </source>
</evidence>
<gene>
    <name evidence="15" type="ORF">C1704_03505</name>
</gene>
<reference evidence="15 16" key="1">
    <citation type="submission" date="2018-02" db="EMBL/GenBank/DDBJ databases">
        <title>Reclassifiation of [Polyangium] brachysporum DSM 7029 as Guopingzhaonella breviflexa gen. nov., sp. nov., a member of the family Comamonadaceae.</title>
        <authorList>
            <person name="Tang B."/>
        </authorList>
    </citation>
    <scope>NUCLEOTIDE SEQUENCE [LARGE SCALE GENOMIC DNA]</scope>
    <source>
        <strain evidence="15 16">BCRC 80649</strain>
    </source>
</reference>
<keyword evidence="6 12" id="KW-0812">Transmembrane</keyword>
<dbReference type="Gene3D" id="1.20.5.1040">
    <property type="entry name" value="Sensor protein qsec"/>
    <property type="match status" value="2"/>
</dbReference>
<organism evidence="15 16">
    <name type="scientific">Caldimonas caldifontis</name>
    <dbReference type="NCBI Taxonomy" id="1452508"/>
    <lineage>
        <taxon>Bacteria</taxon>
        <taxon>Pseudomonadati</taxon>
        <taxon>Pseudomonadota</taxon>
        <taxon>Betaproteobacteria</taxon>
        <taxon>Burkholderiales</taxon>
        <taxon>Sphaerotilaceae</taxon>
        <taxon>Caldimonas</taxon>
    </lineage>
</organism>
<keyword evidence="5" id="KW-0808">Transferase</keyword>
<evidence type="ECO:0000256" key="4">
    <source>
        <dbReference type="ARBA" id="ARBA00022553"/>
    </source>
</evidence>
<feature type="domain" description="Histidine kinase" evidence="13">
    <location>
        <begin position="235"/>
        <end position="452"/>
    </location>
</feature>
<keyword evidence="10 12" id="KW-1133">Transmembrane helix</keyword>
<dbReference type="InterPro" id="IPR036097">
    <property type="entry name" value="HisK_dim/P_sf"/>
</dbReference>
<evidence type="ECO:0000259" key="14">
    <source>
        <dbReference type="PROSITE" id="PS50885"/>
    </source>
</evidence>
<dbReference type="EC" id="2.7.13.3" evidence="3"/>
<comment type="caution">
    <text evidence="15">The sequence shown here is derived from an EMBL/GenBank/DDBJ whole genome shotgun (WGS) entry which is preliminary data.</text>
</comment>
<dbReference type="SUPFAM" id="SSF55874">
    <property type="entry name" value="ATPase domain of HSP90 chaperone/DNA topoisomerase II/histidine kinase"/>
    <property type="match status" value="1"/>
</dbReference>
<protein>
    <recommendedName>
        <fullName evidence="3">histidine kinase</fullName>
        <ecNumber evidence="3">2.7.13.3</ecNumber>
    </recommendedName>
</protein>
<dbReference type="InterPro" id="IPR005467">
    <property type="entry name" value="His_kinase_dom"/>
</dbReference>
<dbReference type="GO" id="GO:0005524">
    <property type="term" value="F:ATP binding"/>
    <property type="evidence" value="ECO:0007669"/>
    <property type="project" value="UniProtKB-KW"/>
</dbReference>
<dbReference type="Proteomes" id="UP000238605">
    <property type="component" value="Unassembled WGS sequence"/>
</dbReference>
<keyword evidence="16" id="KW-1185">Reference proteome</keyword>
<dbReference type="SMART" id="SM00387">
    <property type="entry name" value="HATPase_c"/>
    <property type="match status" value="1"/>
</dbReference>
<keyword evidence="11" id="KW-0902">Two-component regulatory system</keyword>
<dbReference type="PANTHER" id="PTHR45436">
    <property type="entry name" value="SENSOR HISTIDINE KINASE YKOH"/>
    <property type="match status" value="1"/>
</dbReference>
<dbReference type="GO" id="GO:0000155">
    <property type="term" value="F:phosphorelay sensor kinase activity"/>
    <property type="evidence" value="ECO:0007669"/>
    <property type="project" value="InterPro"/>
</dbReference>
<dbReference type="CDD" id="cd00082">
    <property type="entry name" value="HisKA"/>
    <property type="match status" value="1"/>
</dbReference>